<proteinExistence type="predicted"/>
<keyword evidence="1" id="KW-0496">Mitochondrion</keyword>
<organism evidence="1">
    <name type="scientific">Picea glauca</name>
    <name type="common">White spruce</name>
    <name type="synonym">Pinus glauca</name>
    <dbReference type="NCBI Taxonomy" id="3330"/>
    <lineage>
        <taxon>Eukaryota</taxon>
        <taxon>Viridiplantae</taxon>
        <taxon>Streptophyta</taxon>
        <taxon>Embryophyta</taxon>
        <taxon>Tracheophyta</taxon>
        <taxon>Spermatophyta</taxon>
        <taxon>Pinopsida</taxon>
        <taxon>Pinidae</taxon>
        <taxon>Conifers I</taxon>
        <taxon>Pinales</taxon>
        <taxon>Pinaceae</taxon>
        <taxon>Picea</taxon>
    </lineage>
</organism>
<accession>A0A101M284</accession>
<name>A0A101M284_PICGL</name>
<evidence type="ECO:0000313" key="1">
    <source>
        <dbReference type="EMBL" id="KUM49711.1"/>
    </source>
</evidence>
<sequence>MNSLIRLSNVLIVSNVAIGFLRSLCVSPICVLCSPRCDLFKLGNERSSIGGFSYEV</sequence>
<protein>
    <submittedName>
        <fullName evidence="1">Uncharacterized protein</fullName>
    </submittedName>
</protein>
<gene>
    <name evidence="1" type="ORF">ABT39_MTgene2938</name>
</gene>
<reference evidence="1" key="1">
    <citation type="journal article" date="2015" name="Genome Biol. Evol.">
        <title>Organellar Genomes of White Spruce (Picea glauca): Assembly and Annotation.</title>
        <authorList>
            <person name="Jackman S.D."/>
            <person name="Warren R.L."/>
            <person name="Gibb E.A."/>
            <person name="Vandervalk B.P."/>
            <person name="Mohamadi H."/>
            <person name="Chu J."/>
            <person name="Raymond A."/>
            <person name="Pleasance S."/>
            <person name="Coope R."/>
            <person name="Wildung M.R."/>
            <person name="Ritland C.E."/>
            <person name="Bousquet J."/>
            <person name="Jones S.J."/>
            <person name="Bohlmann J."/>
            <person name="Birol I."/>
        </authorList>
    </citation>
    <scope>NUCLEOTIDE SEQUENCE [LARGE SCALE GENOMIC DNA]</scope>
    <source>
        <tissue evidence="1">Flushing bud</tissue>
    </source>
</reference>
<geneLocation type="mitochondrion" evidence="1"/>
<comment type="caution">
    <text evidence="1">The sequence shown here is derived from an EMBL/GenBank/DDBJ whole genome shotgun (WGS) entry which is preliminary data.</text>
</comment>
<dbReference type="EMBL" id="LKAM01000002">
    <property type="protein sequence ID" value="KUM49711.1"/>
    <property type="molecule type" value="Genomic_DNA"/>
</dbReference>
<dbReference type="AlphaFoldDB" id="A0A101M284"/>